<dbReference type="Proteomes" id="UP001219525">
    <property type="component" value="Unassembled WGS sequence"/>
</dbReference>
<evidence type="ECO:0000313" key="4">
    <source>
        <dbReference type="EMBL" id="KAJ7219071.1"/>
    </source>
</evidence>
<dbReference type="Gene3D" id="3.40.1000.10">
    <property type="entry name" value="Mog1/PsbP, alpha/beta/alpha sandwich"/>
    <property type="match status" value="1"/>
</dbReference>
<proteinExistence type="inferred from homology"/>
<dbReference type="GO" id="GO:0031267">
    <property type="term" value="F:small GTPase binding"/>
    <property type="evidence" value="ECO:0007669"/>
    <property type="project" value="TreeGrafter"/>
</dbReference>
<name>A0AAD6YFP5_9AGAR</name>
<dbReference type="InterPro" id="IPR016123">
    <property type="entry name" value="Mog1/PsbP_a/b/a-sand"/>
</dbReference>
<evidence type="ECO:0000256" key="2">
    <source>
        <dbReference type="ARBA" id="ARBA00022448"/>
    </source>
</evidence>
<dbReference type="AlphaFoldDB" id="A0AAD6YFP5"/>
<keyword evidence="5" id="KW-1185">Reference proteome</keyword>
<dbReference type="InterPro" id="IPR007681">
    <property type="entry name" value="Mog1"/>
</dbReference>
<protein>
    <recommendedName>
        <fullName evidence="6">Ran guanine nucleotide release factor</fullName>
    </recommendedName>
</protein>
<comment type="similarity">
    <text evidence="1">Belongs to the MOG1 family.</text>
</comment>
<evidence type="ECO:0000256" key="3">
    <source>
        <dbReference type="ARBA" id="ARBA00022927"/>
    </source>
</evidence>
<keyword evidence="3" id="KW-0653">Protein transport</keyword>
<dbReference type="PANTHER" id="PTHR15837">
    <property type="entry name" value="RAN GUANINE NUCLEOTIDE RELEASE FACTOR"/>
    <property type="match status" value="1"/>
</dbReference>
<feature type="non-terminal residue" evidence="4">
    <location>
        <position position="182"/>
    </location>
</feature>
<dbReference type="PANTHER" id="PTHR15837:SF0">
    <property type="entry name" value="RAN GUANINE NUCLEOTIDE RELEASE FACTOR"/>
    <property type="match status" value="1"/>
</dbReference>
<dbReference type="EMBL" id="JARJCW010000011">
    <property type="protein sequence ID" value="KAJ7219071.1"/>
    <property type="molecule type" value="Genomic_DNA"/>
</dbReference>
<dbReference type="GO" id="GO:0006606">
    <property type="term" value="P:protein import into nucleus"/>
    <property type="evidence" value="ECO:0007669"/>
    <property type="project" value="TreeGrafter"/>
</dbReference>
<comment type="caution">
    <text evidence="4">The sequence shown here is derived from an EMBL/GenBank/DDBJ whole genome shotgun (WGS) entry which is preliminary data.</text>
</comment>
<gene>
    <name evidence="4" type="ORF">GGX14DRAFT_434458</name>
</gene>
<dbReference type="Pfam" id="PF04603">
    <property type="entry name" value="Mog1"/>
    <property type="match status" value="1"/>
</dbReference>
<organism evidence="4 5">
    <name type="scientific">Mycena pura</name>
    <dbReference type="NCBI Taxonomy" id="153505"/>
    <lineage>
        <taxon>Eukaryota</taxon>
        <taxon>Fungi</taxon>
        <taxon>Dikarya</taxon>
        <taxon>Basidiomycota</taxon>
        <taxon>Agaricomycotina</taxon>
        <taxon>Agaricomycetes</taxon>
        <taxon>Agaricomycetidae</taxon>
        <taxon>Agaricales</taxon>
        <taxon>Marasmiineae</taxon>
        <taxon>Mycenaceae</taxon>
        <taxon>Mycena</taxon>
    </lineage>
</organism>
<dbReference type="GO" id="GO:0005634">
    <property type="term" value="C:nucleus"/>
    <property type="evidence" value="ECO:0007669"/>
    <property type="project" value="TreeGrafter"/>
</dbReference>
<reference evidence="4" key="1">
    <citation type="submission" date="2023-03" db="EMBL/GenBank/DDBJ databases">
        <title>Massive genome expansion in bonnet fungi (Mycena s.s.) driven by repeated elements and novel gene families across ecological guilds.</title>
        <authorList>
            <consortium name="Lawrence Berkeley National Laboratory"/>
            <person name="Harder C.B."/>
            <person name="Miyauchi S."/>
            <person name="Viragh M."/>
            <person name="Kuo A."/>
            <person name="Thoen E."/>
            <person name="Andreopoulos B."/>
            <person name="Lu D."/>
            <person name="Skrede I."/>
            <person name="Drula E."/>
            <person name="Henrissat B."/>
            <person name="Morin E."/>
            <person name="Kohler A."/>
            <person name="Barry K."/>
            <person name="LaButti K."/>
            <person name="Morin E."/>
            <person name="Salamov A."/>
            <person name="Lipzen A."/>
            <person name="Mereny Z."/>
            <person name="Hegedus B."/>
            <person name="Baldrian P."/>
            <person name="Stursova M."/>
            <person name="Weitz H."/>
            <person name="Taylor A."/>
            <person name="Grigoriev I.V."/>
            <person name="Nagy L.G."/>
            <person name="Martin F."/>
            <person name="Kauserud H."/>
        </authorList>
    </citation>
    <scope>NUCLEOTIDE SEQUENCE</scope>
    <source>
        <strain evidence="4">9144</strain>
    </source>
</reference>
<evidence type="ECO:0000256" key="1">
    <source>
        <dbReference type="ARBA" id="ARBA00010307"/>
    </source>
</evidence>
<evidence type="ECO:0008006" key="6">
    <source>
        <dbReference type="Google" id="ProtNLM"/>
    </source>
</evidence>
<dbReference type="SUPFAM" id="SSF55724">
    <property type="entry name" value="Mog1p/PsbP-like"/>
    <property type="match status" value="1"/>
</dbReference>
<sequence length="182" mass="19862">MNTTRQLFGGAITAVAPANLVDASDLRQVPDNQEVLLYPDSSVSIIVEVLERVDAADHDSAARFHFDSLAHDNSADSAVVDAVAVIPNTRNDGTPPAITLSGVQSVAKFNKADRDQVRVLMGLFRVENKRVDLVVTFNIPMQSHDSGAVDERGWKATQIYFDAFDAFVRSLCIVDFGLFPEL</sequence>
<accession>A0AAD6YFP5</accession>
<evidence type="ECO:0000313" key="5">
    <source>
        <dbReference type="Proteomes" id="UP001219525"/>
    </source>
</evidence>
<dbReference type="GO" id="GO:0005085">
    <property type="term" value="F:guanyl-nucleotide exchange factor activity"/>
    <property type="evidence" value="ECO:0007669"/>
    <property type="project" value="TreeGrafter"/>
</dbReference>
<keyword evidence="2" id="KW-0813">Transport</keyword>